<keyword evidence="2" id="KW-0812">Transmembrane</keyword>
<name>A0A8J2PBY9_9HEXA</name>
<sequence>MAQFEPEFQLNGNVSGDSSSENSSEIDFFRRDFYPWIISAPSLVFMSSCICANVIIFIFVFVSRTYKSPANYLLANLCLGSTLYIANFIIYNFEKAYHLWSYGPWTCIVDSYSHHKLSQARRGWKFFNSKRTGLGTYVCWAKTSNSPSVGFVTCANPVECGIRSQCFKKKTRCDSIDAKSCPGGCVLLTIQNQPGILKCDGDGLDQIKNNRVNQFIGISNTACT</sequence>
<comment type="caution">
    <text evidence="3">The sequence shown here is derived from an EMBL/GenBank/DDBJ whole genome shotgun (WGS) entry which is preliminary data.</text>
</comment>
<proteinExistence type="predicted"/>
<evidence type="ECO:0000313" key="3">
    <source>
        <dbReference type="EMBL" id="CAG7817287.1"/>
    </source>
</evidence>
<keyword evidence="2" id="KW-0472">Membrane</keyword>
<keyword evidence="4" id="KW-1185">Reference proteome</keyword>
<feature type="transmembrane region" description="Helical" evidence="2">
    <location>
        <begin position="33"/>
        <end position="61"/>
    </location>
</feature>
<protein>
    <submittedName>
        <fullName evidence="3">Uncharacterized protein</fullName>
    </submittedName>
</protein>
<feature type="compositionally biased region" description="Low complexity" evidence="1">
    <location>
        <begin position="11"/>
        <end position="21"/>
    </location>
</feature>
<reference evidence="3" key="1">
    <citation type="submission" date="2021-06" db="EMBL/GenBank/DDBJ databases">
        <authorList>
            <person name="Hodson N. C."/>
            <person name="Mongue J. A."/>
            <person name="Jaron S. K."/>
        </authorList>
    </citation>
    <scope>NUCLEOTIDE SEQUENCE</scope>
</reference>
<feature type="region of interest" description="Disordered" evidence="1">
    <location>
        <begin position="1"/>
        <end position="21"/>
    </location>
</feature>
<keyword evidence="2" id="KW-1133">Transmembrane helix</keyword>
<feature type="transmembrane region" description="Helical" evidence="2">
    <location>
        <begin position="73"/>
        <end position="93"/>
    </location>
</feature>
<dbReference type="AlphaFoldDB" id="A0A8J2PBY9"/>
<evidence type="ECO:0000256" key="2">
    <source>
        <dbReference type="SAM" id="Phobius"/>
    </source>
</evidence>
<accession>A0A8J2PBY9</accession>
<dbReference type="SUPFAM" id="SSF81321">
    <property type="entry name" value="Family A G protein-coupled receptor-like"/>
    <property type="match status" value="1"/>
</dbReference>
<evidence type="ECO:0000256" key="1">
    <source>
        <dbReference type="SAM" id="MobiDB-lite"/>
    </source>
</evidence>
<gene>
    <name evidence="3" type="ORF">AFUS01_LOCUS27864</name>
</gene>
<dbReference type="Proteomes" id="UP000708208">
    <property type="component" value="Unassembled WGS sequence"/>
</dbReference>
<evidence type="ECO:0000313" key="4">
    <source>
        <dbReference type="Proteomes" id="UP000708208"/>
    </source>
</evidence>
<organism evidence="3 4">
    <name type="scientific">Allacma fusca</name>
    <dbReference type="NCBI Taxonomy" id="39272"/>
    <lineage>
        <taxon>Eukaryota</taxon>
        <taxon>Metazoa</taxon>
        <taxon>Ecdysozoa</taxon>
        <taxon>Arthropoda</taxon>
        <taxon>Hexapoda</taxon>
        <taxon>Collembola</taxon>
        <taxon>Symphypleona</taxon>
        <taxon>Sminthuridae</taxon>
        <taxon>Allacma</taxon>
    </lineage>
</organism>
<dbReference type="EMBL" id="CAJVCH010390735">
    <property type="protein sequence ID" value="CAG7817287.1"/>
    <property type="molecule type" value="Genomic_DNA"/>
</dbReference>